<name>A0ABX6YLL7_9MICO</name>
<organism evidence="1 2">
    <name type="scientific">Paramicrobacterium chengjingii</name>
    <dbReference type="NCBI Taxonomy" id="2769067"/>
    <lineage>
        <taxon>Bacteria</taxon>
        <taxon>Bacillati</taxon>
        <taxon>Actinomycetota</taxon>
        <taxon>Actinomycetes</taxon>
        <taxon>Micrococcales</taxon>
        <taxon>Microbacteriaceae</taxon>
        <taxon>Paramicrobacterium</taxon>
    </lineage>
</organism>
<protein>
    <submittedName>
        <fullName evidence="1">Uncharacterized protein</fullName>
    </submittedName>
</protein>
<gene>
    <name evidence="1" type="ORF">HCR76_06565</name>
</gene>
<evidence type="ECO:0000313" key="1">
    <source>
        <dbReference type="EMBL" id="QPZ39703.1"/>
    </source>
</evidence>
<reference evidence="1 2" key="1">
    <citation type="submission" date="2020-12" db="EMBL/GenBank/DDBJ databases">
        <title>Microbacterium sp. HY060.</title>
        <authorList>
            <person name="Zhou J."/>
        </authorList>
    </citation>
    <scope>NUCLEOTIDE SEQUENCE [LARGE SCALE GENOMIC DNA]</scope>
    <source>
        <strain evidence="1 2">HY60</strain>
    </source>
</reference>
<dbReference type="Proteomes" id="UP000662814">
    <property type="component" value="Chromosome"/>
</dbReference>
<keyword evidence="2" id="KW-1185">Reference proteome</keyword>
<proteinExistence type="predicted"/>
<evidence type="ECO:0000313" key="2">
    <source>
        <dbReference type="Proteomes" id="UP000662814"/>
    </source>
</evidence>
<dbReference type="EMBL" id="CP061169">
    <property type="protein sequence ID" value="QPZ39703.1"/>
    <property type="molecule type" value="Genomic_DNA"/>
</dbReference>
<sequence length="142" mass="15132">MAQRTYATPSDYFDFLGDEIPDPFPEKKQLEAMLRRASIVIDGRLRLAVYNTDEDGYPTDADVSEALKDATCAQADWFENTDDLTGAESQQGVVKIGSVSLGGSGATGSASSTKSAADSRISPEAVEILRNAGLIGSAVNHW</sequence>
<dbReference type="RefSeq" id="WP_166989328.1">
    <property type="nucleotide sequence ID" value="NZ_CP061169.1"/>
</dbReference>
<accession>A0ABX6YLL7</accession>